<dbReference type="RefSeq" id="WP_174629802.1">
    <property type="nucleotide sequence ID" value="NZ_CP049074.1"/>
</dbReference>
<dbReference type="PANTHER" id="PTHR12835">
    <property type="entry name" value="BIOTIN PROTEIN LIGASE"/>
    <property type="match status" value="1"/>
</dbReference>
<dbReference type="InterPro" id="IPR004143">
    <property type="entry name" value="BPL_LPL_catalytic"/>
</dbReference>
<dbReference type="AlphaFoldDB" id="A0A6N0NRZ8"/>
<dbReference type="KEGG" id="mten:GWK48_03875"/>
<evidence type="ECO:0000313" key="4">
    <source>
        <dbReference type="Proteomes" id="UP000509301"/>
    </source>
</evidence>
<feature type="domain" description="BPL/LPL catalytic" evidence="2">
    <location>
        <begin position="1"/>
        <end position="169"/>
    </location>
</feature>
<keyword evidence="4" id="KW-1185">Reference proteome</keyword>
<dbReference type="Pfam" id="PF03099">
    <property type="entry name" value="BPL_LplA_LipB"/>
    <property type="match status" value="1"/>
</dbReference>
<dbReference type="GO" id="GO:0004077">
    <property type="term" value="F:biotin--[biotin carboxyl-carrier protein] ligase activity"/>
    <property type="evidence" value="ECO:0007669"/>
    <property type="project" value="UniProtKB-EC"/>
</dbReference>
<keyword evidence="1 3" id="KW-0436">Ligase</keyword>
<dbReference type="CDD" id="cd16442">
    <property type="entry name" value="BPL"/>
    <property type="match status" value="1"/>
</dbReference>
<reference evidence="3 4" key="1">
    <citation type="submission" date="2020-02" db="EMBL/GenBank/DDBJ databases">
        <title>Comparative genome analysis reveals the metabolism and evolution of the thermophilic archaeal genus Metallosphaera.</title>
        <authorList>
            <person name="Jiang C."/>
        </authorList>
    </citation>
    <scope>NUCLEOTIDE SEQUENCE [LARGE SCALE GENOMIC DNA]</scope>
    <source>
        <strain evidence="3 4">Ric-A</strain>
    </source>
</reference>
<dbReference type="Gene3D" id="3.30.930.10">
    <property type="entry name" value="Bira Bifunctional Protein, Domain 2"/>
    <property type="match status" value="1"/>
</dbReference>
<dbReference type="SUPFAM" id="SSF55681">
    <property type="entry name" value="Class II aaRS and biotin synthetases"/>
    <property type="match status" value="1"/>
</dbReference>
<evidence type="ECO:0000256" key="1">
    <source>
        <dbReference type="ARBA" id="ARBA00022598"/>
    </source>
</evidence>
<dbReference type="Proteomes" id="UP000509301">
    <property type="component" value="Chromosome"/>
</dbReference>
<accession>A0A6N0NRZ8</accession>
<dbReference type="GO" id="GO:0005737">
    <property type="term" value="C:cytoplasm"/>
    <property type="evidence" value="ECO:0007669"/>
    <property type="project" value="TreeGrafter"/>
</dbReference>
<gene>
    <name evidence="3" type="ORF">GWK48_03875</name>
</gene>
<dbReference type="EC" id="6.3.4.15" evidence="3"/>
<dbReference type="GeneID" id="55641058"/>
<dbReference type="OrthoDB" id="46252at2157"/>
<dbReference type="EMBL" id="CP049074">
    <property type="protein sequence ID" value="QKQ99643.1"/>
    <property type="molecule type" value="Genomic_DNA"/>
</dbReference>
<organism evidence="3 4">
    <name type="scientific">Metallosphaera tengchongensis</name>
    <dbReference type="NCBI Taxonomy" id="1532350"/>
    <lineage>
        <taxon>Archaea</taxon>
        <taxon>Thermoproteota</taxon>
        <taxon>Thermoprotei</taxon>
        <taxon>Sulfolobales</taxon>
        <taxon>Sulfolobaceae</taxon>
        <taxon>Metallosphaera</taxon>
    </lineage>
</organism>
<dbReference type="PROSITE" id="PS51733">
    <property type="entry name" value="BPL_LPL_CATALYTIC"/>
    <property type="match status" value="1"/>
</dbReference>
<dbReference type="InterPro" id="IPR045864">
    <property type="entry name" value="aa-tRNA-synth_II/BPL/LPL"/>
</dbReference>
<sequence>MQTIYLEKVTSTQDFAEAVSSMLEGDFVVVASEQTRARGRYGRKWYSPKGGLWVTYVLKNFNVEQIGVSTLRVALAIRRIVSKYVTAQIRWPNDIVVNGKKVAGILLEAINEGDANTGFIGFGINTNVTEFPQDLSATSLKLELGRDIDNDKMLGEILHEINEYIIKGYEETFTELNKYLYVKDKQVRLIGKDWEKTCKALFVDRYGRLVTECGIFEVEEVLRLESP</sequence>
<dbReference type="NCBIfam" id="TIGR00121">
    <property type="entry name" value="birA_ligase"/>
    <property type="match status" value="1"/>
</dbReference>
<name>A0A6N0NRZ8_9CREN</name>
<protein>
    <submittedName>
        <fullName evidence="3">Biotin--[acetyl-CoA-carboxylase] ligase</fullName>
        <ecNumber evidence="3">6.3.4.15</ecNumber>
    </submittedName>
</protein>
<dbReference type="InterPro" id="IPR004408">
    <property type="entry name" value="Biotin_CoA_COase_ligase"/>
</dbReference>
<proteinExistence type="predicted"/>
<dbReference type="PANTHER" id="PTHR12835:SF5">
    <property type="entry name" value="BIOTIN--PROTEIN LIGASE"/>
    <property type="match status" value="1"/>
</dbReference>
<evidence type="ECO:0000313" key="3">
    <source>
        <dbReference type="EMBL" id="QKQ99643.1"/>
    </source>
</evidence>
<evidence type="ECO:0000259" key="2">
    <source>
        <dbReference type="PROSITE" id="PS51733"/>
    </source>
</evidence>